<dbReference type="PANTHER" id="PTHR42804:SF1">
    <property type="entry name" value="ALDEHYDE DEHYDROGENASE-RELATED"/>
    <property type="match status" value="1"/>
</dbReference>
<dbReference type="InterPro" id="IPR016162">
    <property type="entry name" value="Ald_DH_N"/>
</dbReference>
<evidence type="ECO:0000259" key="5">
    <source>
        <dbReference type="Pfam" id="PF00171"/>
    </source>
</evidence>
<dbReference type="Proteomes" id="UP001519295">
    <property type="component" value="Unassembled WGS sequence"/>
</dbReference>
<dbReference type="PANTHER" id="PTHR42804">
    <property type="entry name" value="ALDEHYDE DEHYDROGENASE"/>
    <property type="match status" value="1"/>
</dbReference>
<evidence type="ECO:0000256" key="3">
    <source>
        <dbReference type="PROSITE-ProRule" id="PRU10007"/>
    </source>
</evidence>
<gene>
    <name evidence="6" type="ORF">JOF36_005490</name>
</gene>
<feature type="domain" description="Aldehyde dehydrogenase" evidence="5">
    <location>
        <begin position="18"/>
        <end position="475"/>
    </location>
</feature>
<keyword evidence="7" id="KW-1185">Reference proteome</keyword>
<protein>
    <submittedName>
        <fullName evidence="6">Aldehyde dehydrogenase (NAD+)</fullName>
        <ecNumber evidence="6">1.2.1.3</ecNumber>
    </submittedName>
</protein>
<dbReference type="Pfam" id="PF00171">
    <property type="entry name" value="Aldedh"/>
    <property type="match status" value="1"/>
</dbReference>
<dbReference type="RefSeq" id="WP_210032332.1">
    <property type="nucleotide sequence ID" value="NZ_JAGINU010000001.1"/>
</dbReference>
<feature type="active site" evidence="3">
    <location>
        <position position="251"/>
    </location>
</feature>
<keyword evidence="2 4" id="KW-0560">Oxidoreductase</keyword>
<dbReference type="InterPro" id="IPR016161">
    <property type="entry name" value="Ald_DH/histidinol_DH"/>
</dbReference>
<dbReference type="InterPro" id="IPR016163">
    <property type="entry name" value="Ald_DH_C"/>
</dbReference>
<dbReference type="Gene3D" id="3.40.309.10">
    <property type="entry name" value="Aldehyde Dehydrogenase, Chain A, domain 2"/>
    <property type="match status" value="1"/>
</dbReference>
<dbReference type="Gene3D" id="3.40.605.10">
    <property type="entry name" value="Aldehyde Dehydrogenase, Chain A, domain 1"/>
    <property type="match status" value="1"/>
</dbReference>
<organism evidence="6 7">
    <name type="scientific">Pseudonocardia parietis</name>
    <dbReference type="NCBI Taxonomy" id="570936"/>
    <lineage>
        <taxon>Bacteria</taxon>
        <taxon>Bacillati</taxon>
        <taxon>Actinomycetota</taxon>
        <taxon>Actinomycetes</taxon>
        <taxon>Pseudonocardiales</taxon>
        <taxon>Pseudonocardiaceae</taxon>
        <taxon>Pseudonocardia</taxon>
    </lineage>
</organism>
<evidence type="ECO:0000256" key="2">
    <source>
        <dbReference type="ARBA" id="ARBA00023002"/>
    </source>
</evidence>
<evidence type="ECO:0000256" key="4">
    <source>
        <dbReference type="RuleBase" id="RU003345"/>
    </source>
</evidence>
<evidence type="ECO:0000256" key="1">
    <source>
        <dbReference type="ARBA" id="ARBA00009986"/>
    </source>
</evidence>
<dbReference type="EMBL" id="JAGINU010000001">
    <property type="protein sequence ID" value="MBP2369794.1"/>
    <property type="molecule type" value="Genomic_DNA"/>
</dbReference>
<dbReference type="InterPro" id="IPR015590">
    <property type="entry name" value="Aldehyde_DH_dom"/>
</dbReference>
<sequence>MRIHDDLLIGGRRRAPEGGRTLEVRSPATEQLVGRVPEAGPADVDAAVTAARRALEAGPWPRTAPAERGEVLGRLGKLLRGRTEELATLISDEVGSPRRWAVTGQVGTALGVLHVHRGIAGSYPWEETRPSLMGGSVRVRRLPVGVVGAIVPWNAPLFTAVLKVAPALLAGCPVILKPSPEAPLSAFVLAEAAAEAGLPDGVLTVLPAGPEGSEHLVRHPGVDAVSFTGSTAVGTRIGELCARDVRRCTLELGGKSAAVLLDDVELTDRVVRELVDGAMANSGQICIAQTRILVPRSRHAEIVEALGEAVGRLRVGDPAAEDTDLGPVISAAARDRIERAVDAARADGARIVAGGGRPDLPVGHYLRPTLITDVDPAAPIAQDELFGPVAVVLPYDDEDDAVRIANSTQYGLAGSVWTADTARGEAVAGRLVAGSVAVNSSAAMDLGSPFGGMRRSGLGREGGPEGVTAFVEHQSIVVPPAA</sequence>
<dbReference type="PROSITE" id="PS00687">
    <property type="entry name" value="ALDEHYDE_DEHYDR_GLU"/>
    <property type="match status" value="1"/>
</dbReference>
<comment type="caution">
    <text evidence="6">The sequence shown here is derived from an EMBL/GenBank/DDBJ whole genome shotgun (WGS) entry which is preliminary data.</text>
</comment>
<accession>A0ABS4W0R5</accession>
<proteinExistence type="inferred from homology"/>
<dbReference type="CDD" id="cd07139">
    <property type="entry name" value="ALDH_AldA-Rv0768"/>
    <property type="match status" value="1"/>
</dbReference>
<reference evidence="6 7" key="1">
    <citation type="submission" date="2021-03" db="EMBL/GenBank/DDBJ databases">
        <title>Sequencing the genomes of 1000 actinobacteria strains.</title>
        <authorList>
            <person name="Klenk H.-P."/>
        </authorList>
    </citation>
    <scope>NUCLEOTIDE SEQUENCE [LARGE SCALE GENOMIC DNA]</scope>
    <source>
        <strain evidence="6 7">DSM 45256</strain>
    </source>
</reference>
<evidence type="ECO:0000313" key="7">
    <source>
        <dbReference type="Proteomes" id="UP001519295"/>
    </source>
</evidence>
<dbReference type="SUPFAM" id="SSF53720">
    <property type="entry name" value="ALDH-like"/>
    <property type="match status" value="1"/>
</dbReference>
<dbReference type="GO" id="GO:0004029">
    <property type="term" value="F:aldehyde dehydrogenase (NAD+) activity"/>
    <property type="evidence" value="ECO:0007669"/>
    <property type="project" value="UniProtKB-EC"/>
</dbReference>
<name>A0ABS4W0R5_9PSEU</name>
<dbReference type="InterPro" id="IPR029510">
    <property type="entry name" value="Ald_DH_CS_GLU"/>
</dbReference>
<dbReference type="EC" id="1.2.1.3" evidence="6"/>
<comment type="similarity">
    <text evidence="1 4">Belongs to the aldehyde dehydrogenase family.</text>
</comment>
<evidence type="ECO:0000313" key="6">
    <source>
        <dbReference type="EMBL" id="MBP2369794.1"/>
    </source>
</evidence>